<keyword evidence="1" id="KW-0732">Signal</keyword>
<name>A0A1Y0I795_9GAMM</name>
<protein>
    <recommendedName>
        <fullName evidence="4">DUF1585 domain-containing protein</fullName>
    </recommendedName>
</protein>
<proteinExistence type="predicted"/>
<keyword evidence="3" id="KW-1185">Reference proteome</keyword>
<dbReference type="RefSeq" id="WP_087461363.1">
    <property type="nucleotide sequence ID" value="NZ_CP021425.1"/>
</dbReference>
<sequence>MRRYLTGILLVLQFVSSCALAGPGEQAKRIYDRITGVPADAEQLQAMANLIEQGQAIDSAYIAMNEPAFYDVTLKDLATPWTNEAQTRFAPLNDYSATFIGLVRDELDIRLLLSADIIYLGNSSALPPYSLSDNNHYEQLAESGQPLKDSLVQRRQSEVNGLPAEATSGVLTTRAAAKAFFIGGTNRAMFRFTLMNHLCTDLEPLKDTSLPPDRIRQDVSRSPGGDSRIFLNNCIACHNAMDPMTQAFAYYEYEYDSDADPEGQNGQLTYNQAGTVDPETNSRVEPKNLINATNFPHGFVTNDDRWDNYWRSGKNRALGWQENLPGYGNGAKSFGEELANSEAFARCQVQKVFQNICLRAPENEADKLQVTRMTESLKASNFNLKQVFAESAVYCMGD</sequence>
<dbReference type="KEGG" id="ome:OLMES_2305"/>
<dbReference type="Proteomes" id="UP000196027">
    <property type="component" value="Chromosome"/>
</dbReference>
<feature type="chain" id="PRO_5012168895" description="DUF1585 domain-containing protein" evidence="1">
    <location>
        <begin position="22"/>
        <end position="398"/>
    </location>
</feature>
<evidence type="ECO:0000313" key="2">
    <source>
        <dbReference type="EMBL" id="ARU56368.1"/>
    </source>
</evidence>
<dbReference type="AlphaFoldDB" id="A0A1Y0I795"/>
<organism evidence="2 3">
    <name type="scientific">Oleiphilus messinensis</name>
    <dbReference type="NCBI Taxonomy" id="141451"/>
    <lineage>
        <taxon>Bacteria</taxon>
        <taxon>Pseudomonadati</taxon>
        <taxon>Pseudomonadota</taxon>
        <taxon>Gammaproteobacteria</taxon>
        <taxon>Oceanospirillales</taxon>
        <taxon>Oleiphilaceae</taxon>
        <taxon>Oleiphilus</taxon>
    </lineage>
</organism>
<evidence type="ECO:0000313" key="3">
    <source>
        <dbReference type="Proteomes" id="UP000196027"/>
    </source>
</evidence>
<dbReference type="EMBL" id="CP021425">
    <property type="protein sequence ID" value="ARU56368.1"/>
    <property type="molecule type" value="Genomic_DNA"/>
</dbReference>
<reference evidence="2 3" key="1">
    <citation type="submission" date="2017-05" db="EMBL/GenBank/DDBJ databases">
        <title>Genomic insights into alkan degradation activity of Oleiphilus messinensis.</title>
        <authorList>
            <person name="Kozyavkin S.A."/>
            <person name="Slesarev A.I."/>
            <person name="Golyshin P.N."/>
            <person name="Korzhenkov A."/>
            <person name="Golyshina O.N."/>
            <person name="Toshchakov S.V."/>
        </authorList>
    </citation>
    <scope>NUCLEOTIDE SEQUENCE [LARGE SCALE GENOMIC DNA]</scope>
    <source>
        <strain evidence="2 3">ME102</strain>
    </source>
</reference>
<dbReference type="PROSITE" id="PS51257">
    <property type="entry name" value="PROKAR_LIPOPROTEIN"/>
    <property type="match status" value="1"/>
</dbReference>
<evidence type="ECO:0008006" key="4">
    <source>
        <dbReference type="Google" id="ProtNLM"/>
    </source>
</evidence>
<dbReference type="OrthoDB" id="5753229at2"/>
<gene>
    <name evidence="2" type="ORF">OLMES_2305</name>
</gene>
<accession>A0A1Y0I795</accession>
<evidence type="ECO:0000256" key="1">
    <source>
        <dbReference type="SAM" id="SignalP"/>
    </source>
</evidence>
<feature type="signal peptide" evidence="1">
    <location>
        <begin position="1"/>
        <end position="21"/>
    </location>
</feature>